<dbReference type="Proteomes" id="UP001600064">
    <property type="component" value="Unassembled WGS sequence"/>
</dbReference>
<proteinExistence type="predicted"/>
<comment type="caution">
    <text evidence="3">The sequence shown here is derived from an EMBL/GenBank/DDBJ whole genome shotgun (WGS) entry which is preliminary data.</text>
</comment>
<feature type="region of interest" description="Disordered" evidence="2">
    <location>
        <begin position="32"/>
        <end position="53"/>
    </location>
</feature>
<evidence type="ECO:0000256" key="1">
    <source>
        <dbReference type="ARBA" id="ARBA00022729"/>
    </source>
</evidence>
<evidence type="ECO:0000313" key="3">
    <source>
        <dbReference type="EMBL" id="KAL2271240.1"/>
    </source>
</evidence>
<dbReference type="EMBL" id="JAZGUE010000001">
    <property type="protein sequence ID" value="KAL2271240.1"/>
    <property type="molecule type" value="Genomic_DNA"/>
</dbReference>
<name>A0ABR4DLJ2_9PEZI</name>
<keyword evidence="4" id="KW-1185">Reference proteome</keyword>
<protein>
    <recommendedName>
        <fullName evidence="5">FAS1 domain-containing protein</fullName>
    </recommendedName>
</protein>
<sequence length="174" mass="19296">MPPTDTFPRSSSFIARNDVLLSDVMGRDKSISSFASSARDSEPTARLLDDPDKHTIVLAPQNSAVEGLGRKPWEDPRDYDKFGPDAYQGSEGLERARRNIRRFVEAHLIPASPPWRQGDKVRPVGGDREVWWEEKDGTKVIQPDGIPIAGVVGDVGNGQVWIIKGVRDYSKDGE</sequence>
<dbReference type="SUPFAM" id="SSF82153">
    <property type="entry name" value="FAS1 domain"/>
    <property type="match status" value="1"/>
</dbReference>
<accession>A0ABR4DLJ2</accession>
<dbReference type="PANTHER" id="PTHR28156">
    <property type="entry name" value="FAS1 DOMAIN-CONTAINING PROTEIN YDR262W"/>
    <property type="match status" value="1"/>
</dbReference>
<feature type="compositionally biased region" description="Basic and acidic residues" evidence="2">
    <location>
        <begin position="68"/>
        <end position="83"/>
    </location>
</feature>
<dbReference type="GeneID" id="98127429"/>
<feature type="compositionally biased region" description="Basic and acidic residues" evidence="2">
    <location>
        <begin position="39"/>
        <end position="53"/>
    </location>
</feature>
<dbReference type="PANTHER" id="PTHR28156:SF1">
    <property type="entry name" value="FAS1 DOMAIN-CONTAINING PROTEIN YDR262W"/>
    <property type="match status" value="1"/>
</dbReference>
<organism evidence="3 4">
    <name type="scientific">Remersonia thermophila</name>
    <dbReference type="NCBI Taxonomy" id="72144"/>
    <lineage>
        <taxon>Eukaryota</taxon>
        <taxon>Fungi</taxon>
        <taxon>Dikarya</taxon>
        <taxon>Ascomycota</taxon>
        <taxon>Pezizomycotina</taxon>
        <taxon>Sordariomycetes</taxon>
        <taxon>Sordariomycetidae</taxon>
        <taxon>Sordariales</taxon>
        <taxon>Sordariales incertae sedis</taxon>
        <taxon>Remersonia</taxon>
    </lineage>
</organism>
<evidence type="ECO:0000256" key="2">
    <source>
        <dbReference type="SAM" id="MobiDB-lite"/>
    </source>
</evidence>
<dbReference type="InterPro" id="IPR040200">
    <property type="entry name" value="Mug57-like"/>
</dbReference>
<reference evidence="3 4" key="1">
    <citation type="journal article" date="2024" name="Commun. Biol.">
        <title>Comparative genomic analysis of thermophilic fungi reveals convergent evolutionary adaptations and gene losses.</title>
        <authorList>
            <person name="Steindorff A.S."/>
            <person name="Aguilar-Pontes M.V."/>
            <person name="Robinson A.J."/>
            <person name="Andreopoulos B."/>
            <person name="LaButti K."/>
            <person name="Kuo A."/>
            <person name="Mondo S."/>
            <person name="Riley R."/>
            <person name="Otillar R."/>
            <person name="Haridas S."/>
            <person name="Lipzen A."/>
            <person name="Grimwood J."/>
            <person name="Schmutz J."/>
            <person name="Clum A."/>
            <person name="Reid I.D."/>
            <person name="Moisan M.C."/>
            <person name="Butler G."/>
            <person name="Nguyen T.T.M."/>
            <person name="Dewar K."/>
            <person name="Conant G."/>
            <person name="Drula E."/>
            <person name="Henrissat B."/>
            <person name="Hansel C."/>
            <person name="Singer S."/>
            <person name="Hutchinson M.I."/>
            <person name="de Vries R.P."/>
            <person name="Natvig D.O."/>
            <person name="Powell A.J."/>
            <person name="Tsang A."/>
            <person name="Grigoriev I.V."/>
        </authorList>
    </citation>
    <scope>NUCLEOTIDE SEQUENCE [LARGE SCALE GENOMIC DNA]</scope>
    <source>
        <strain evidence="3 4">ATCC 22073</strain>
    </source>
</reference>
<gene>
    <name evidence="3" type="ORF">VTJ83DRAFT_611</name>
</gene>
<dbReference type="RefSeq" id="XP_070869964.1">
    <property type="nucleotide sequence ID" value="XM_071012785.1"/>
</dbReference>
<dbReference type="InterPro" id="IPR036378">
    <property type="entry name" value="FAS1_dom_sf"/>
</dbReference>
<keyword evidence="1" id="KW-0732">Signal</keyword>
<evidence type="ECO:0008006" key="5">
    <source>
        <dbReference type="Google" id="ProtNLM"/>
    </source>
</evidence>
<evidence type="ECO:0000313" key="4">
    <source>
        <dbReference type="Proteomes" id="UP001600064"/>
    </source>
</evidence>
<feature type="region of interest" description="Disordered" evidence="2">
    <location>
        <begin position="67"/>
        <end position="90"/>
    </location>
</feature>